<sequence length="388" mass="44505">MEDKLFKERVVQHIQHVINVGKHCDTEETTKQALILPLLDILGFSPYDPTKVKAEYQADFVGVKNGERVDYALFCHGVPVMFIEAKSYSEDLNNHSPQLSRYFNATPEVAVSAITNGREWRFFTDLKEKNIMDNTPFLKIKLDSIDSVKIDQLMQFCHDAFQPEALRTLAEESVYLSAFTKTISESLKNVDLDFVRFVASKSNIGRQLNQKFLETIAPIVKNAVEKAVSDMVLSGLSIASNLHFSKEEEITEENEENIIDEKADIIDPNNEKIVTTYTERLLFDLIKKIVGDEIDIVSKDTESYFSILYQGKTNRWLVRYFDNKQRPSIQLPIEMTDNIIKEVCRAGLEISGSYIIIDYPENVLRISGLIKDSLLYCQNDENFSRKKQ</sequence>
<dbReference type="OrthoDB" id="9148007at2"/>
<dbReference type="InterPro" id="IPR007409">
    <property type="entry name" value="Restrct_endonuc_type1_HsdR_N"/>
</dbReference>
<dbReference type="Proteomes" id="UP000092649">
    <property type="component" value="Unassembled WGS sequence"/>
</dbReference>
<dbReference type="AlphaFoldDB" id="A0A1A7NRX5"/>
<dbReference type="GO" id="GO:0005524">
    <property type="term" value="F:ATP binding"/>
    <property type="evidence" value="ECO:0007669"/>
    <property type="project" value="UniProtKB-KW"/>
</dbReference>
<organism evidence="2 3">
    <name type="scientific">Gallibacterium salpingitidis</name>
    <dbReference type="NCBI Taxonomy" id="505341"/>
    <lineage>
        <taxon>Bacteria</taxon>
        <taxon>Pseudomonadati</taxon>
        <taxon>Pseudomonadota</taxon>
        <taxon>Gammaproteobacteria</taxon>
        <taxon>Pasteurellales</taxon>
        <taxon>Pasteurellaceae</taxon>
        <taxon>Gallibacterium</taxon>
    </lineage>
</organism>
<dbReference type="GO" id="GO:0009035">
    <property type="term" value="F:type I site-specific deoxyribonuclease activity"/>
    <property type="evidence" value="ECO:0007669"/>
    <property type="project" value="UniProtKB-EC"/>
</dbReference>
<dbReference type="GO" id="GO:0009307">
    <property type="term" value="P:DNA restriction-modification system"/>
    <property type="evidence" value="ECO:0007669"/>
    <property type="project" value="UniProtKB-KW"/>
</dbReference>
<gene>
    <name evidence="2" type="ORF">QS62_07875</name>
</gene>
<dbReference type="Pfam" id="PF04313">
    <property type="entry name" value="HSDR_N"/>
    <property type="match status" value="1"/>
</dbReference>
<evidence type="ECO:0000313" key="3">
    <source>
        <dbReference type="Proteomes" id="UP000092649"/>
    </source>
</evidence>
<accession>A0A1A7NRX5</accession>
<dbReference type="Gene3D" id="3.90.1570.30">
    <property type="match status" value="1"/>
</dbReference>
<dbReference type="PATRIC" id="fig|505341.3.peg.1582"/>
<dbReference type="EMBL" id="JTJL01000042">
    <property type="protein sequence ID" value="OBW92977.1"/>
    <property type="molecule type" value="Genomic_DNA"/>
</dbReference>
<proteinExistence type="predicted"/>
<reference evidence="2 3" key="1">
    <citation type="submission" date="2014-11" db="EMBL/GenBank/DDBJ databases">
        <title>Pan-genome of Gallibacterium spp.</title>
        <authorList>
            <person name="Kudirkiene E."/>
            <person name="Bojesen A.M."/>
        </authorList>
    </citation>
    <scope>NUCLEOTIDE SEQUENCE [LARGE SCALE GENOMIC DNA]</scope>
    <source>
        <strain evidence="2 3">F150</strain>
    </source>
</reference>
<comment type="caution">
    <text evidence="2">The sequence shown here is derived from an EMBL/GenBank/DDBJ whole genome shotgun (WGS) entry which is preliminary data.</text>
</comment>
<dbReference type="RefSeq" id="WP_066108445.1">
    <property type="nucleotide sequence ID" value="NZ_JTJL01000042.1"/>
</dbReference>
<evidence type="ECO:0000259" key="1">
    <source>
        <dbReference type="Pfam" id="PF04313"/>
    </source>
</evidence>
<feature type="domain" description="Restriction endonuclease type I HsdR N-terminal" evidence="1">
    <location>
        <begin position="64"/>
        <end position="130"/>
    </location>
</feature>
<evidence type="ECO:0000313" key="2">
    <source>
        <dbReference type="EMBL" id="OBW92977.1"/>
    </source>
</evidence>
<keyword evidence="3" id="KW-1185">Reference proteome</keyword>
<dbReference type="GO" id="GO:0003677">
    <property type="term" value="F:DNA binding"/>
    <property type="evidence" value="ECO:0007669"/>
    <property type="project" value="UniProtKB-KW"/>
</dbReference>
<name>A0A1A7NRX5_9PAST</name>
<protein>
    <submittedName>
        <fullName evidence="2">Type I restriction enzyme R protein</fullName>
    </submittedName>
</protein>